<keyword evidence="2" id="KW-0812">Transmembrane</keyword>
<feature type="compositionally biased region" description="Polar residues" evidence="1">
    <location>
        <begin position="809"/>
        <end position="818"/>
    </location>
</feature>
<feature type="compositionally biased region" description="Polar residues" evidence="1">
    <location>
        <begin position="458"/>
        <end position="474"/>
    </location>
</feature>
<feature type="region of interest" description="Disordered" evidence="1">
    <location>
        <begin position="175"/>
        <end position="245"/>
    </location>
</feature>
<feature type="compositionally biased region" description="Polar residues" evidence="1">
    <location>
        <begin position="678"/>
        <end position="691"/>
    </location>
</feature>
<comment type="caution">
    <text evidence="3">The sequence shown here is derived from an EMBL/GenBank/DDBJ whole genome shotgun (WGS) entry which is preliminary data.</text>
</comment>
<feature type="region of interest" description="Disordered" evidence="1">
    <location>
        <begin position="358"/>
        <end position="855"/>
    </location>
</feature>
<keyword evidence="4" id="KW-1185">Reference proteome</keyword>
<feature type="compositionally biased region" description="Polar residues" evidence="1">
    <location>
        <begin position="183"/>
        <end position="192"/>
    </location>
</feature>
<organism evidence="3 4">
    <name type="scientific">Orchesella cincta</name>
    <name type="common">Springtail</name>
    <name type="synonym">Podura cincta</name>
    <dbReference type="NCBI Taxonomy" id="48709"/>
    <lineage>
        <taxon>Eukaryota</taxon>
        <taxon>Metazoa</taxon>
        <taxon>Ecdysozoa</taxon>
        <taxon>Arthropoda</taxon>
        <taxon>Hexapoda</taxon>
        <taxon>Collembola</taxon>
        <taxon>Entomobryomorpha</taxon>
        <taxon>Entomobryoidea</taxon>
        <taxon>Orchesellidae</taxon>
        <taxon>Orchesellinae</taxon>
        <taxon>Orchesella</taxon>
    </lineage>
</organism>
<feature type="transmembrane region" description="Helical" evidence="2">
    <location>
        <begin position="1071"/>
        <end position="1090"/>
    </location>
</feature>
<feature type="compositionally biased region" description="Polar residues" evidence="1">
    <location>
        <begin position="766"/>
        <end position="795"/>
    </location>
</feature>
<name>A0A1D2N131_ORCCI</name>
<dbReference type="OMA" id="HITLETY"/>
<dbReference type="Proteomes" id="UP000094527">
    <property type="component" value="Unassembled WGS sequence"/>
</dbReference>
<dbReference type="EMBL" id="LJIJ01000304">
    <property type="protein sequence ID" value="ODM99007.1"/>
    <property type="molecule type" value="Genomic_DNA"/>
</dbReference>
<sequence length="1270" mass="137544">MANNNERCTPNANAYESTPIPTDNQCIIDDDKCWNDHFNNPAEDNIPPYEIPQKKAKKGANDIEQPIAESDTNRVSYEWDGFESGKSDTPQVPREAAAVPALSGKGSSHQKPEVEGRGLVSVVSSAIGRSIFGLASNIEESTPESVVLSLTGSQIADTAQDVDLVGMASQTQPVVGTGKSALNDLNQNASNPSGESGEVSVSSNANLKSPASGPMSEGAKSMTKPVPRSASNMYFPEGAGNASTSHWPLYTSTGAGTGRSLDGGEFSDLPLRNGDLIEDGGMSANTTEVATGDRPGTYNINEQSRPGRQEYPYLQAESSHETATGRALLGDNETLWRNPTYGQVPAVQSNFENIRPSGYSKSEFSPSISGTSNTAENFATGNETPFRDQDRPNSENVDSSTFAPGISGRPSLNATGDKPGTFVSFSGMPNKKKSTDGTGSRIPRYIGYSHGAGESKSTRVGSNSPSKSQLSEAESTFGRPENMEKADHVILSGKSKSGHPTGRNIGQEERELTAVRSVRVVPKTATVSTRVNKSTSMGNTGPTTGQHIGISSPLNDSEAENSRPQTQEQRPPLVISITSTKRPGSKNCQMDKPALMSDGTNSYLNDSEAENSRPQTQEQRPPLVISITSTKRPDSRNGHQTEKSTSIDNAGTDASRHLNDSRAGNRPQTQEREHTAVISMSSTRTPSTNNRQMDKPTRIDNTGTDTGQLTDTGSRLNNAGAGSRPQIQEREHTAVISMSSTRTLNTNNRQTDKSTSMGNSGPGSKRSVTSGVGPKNNPSSQKNVNPTDINQNNGPNRGASGGGPLGVPPSNTNKSSSVGPPGSSRKGTGPTSKIPPEGGKPSDSNNQTAPSKDCSKCPPLDLSRICGDRYITTRCGSYIPLKYRYSPCSPSPCHTVLQMGCNETNNNNDFRARCEEILKKCRETPSKTAEPQAQPSPSSTKSKANQEETPQPAKPPKKGDECCMCCFYKCSCLIFLFIIAAGLMLTHLMWWEGCGVSKLPLKQFGWMPFPGHNLARLNSRNPHEFKFFMAFCATLVYFANFILVCFCYLCCKCCCFPPAPKSVCSCKEFKLIYHIIHGAALAYYIFWLAWKELEAGRPSFLSSEYDCVDFSFIYVLILLLLGVIAYVIYSLERRRMLREVGPSPNEQDPWQEQGKTPPPPKPSVKPSQLPVPVTASSKSGSRRVLRSNCCTEKLDTTNLSRYRRCYPMYANRPQMMTAGVCGCRGVQYFSNRDYLHRSISRPMFANYREQMLPSGSQRLYVTRGGCGACR</sequence>
<feature type="compositionally biased region" description="Polar residues" evidence="1">
    <location>
        <begin position="576"/>
        <end position="588"/>
    </location>
</feature>
<feature type="region of interest" description="Disordered" evidence="1">
    <location>
        <begin position="272"/>
        <end position="307"/>
    </location>
</feature>
<keyword evidence="2" id="KW-0472">Membrane</keyword>
<feature type="region of interest" description="Disordered" evidence="1">
    <location>
        <begin position="1"/>
        <end position="23"/>
    </location>
</feature>
<evidence type="ECO:0000313" key="3">
    <source>
        <dbReference type="EMBL" id="ODM99007.1"/>
    </source>
</evidence>
<gene>
    <name evidence="3" type="ORF">Ocin01_07667</name>
</gene>
<feature type="region of interest" description="Disordered" evidence="1">
    <location>
        <begin position="38"/>
        <end position="92"/>
    </location>
</feature>
<feature type="compositionally biased region" description="Polar residues" evidence="1">
    <location>
        <begin position="525"/>
        <end position="546"/>
    </location>
</feature>
<proteinExistence type="predicted"/>
<feature type="compositionally biased region" description="Polar residues" evidence="1">
    <location>
        <begin position="736"/>
        <end position="759"/>
    </location>
</feature>
<feature type="transmembrane region" description="Helical" evidence="2">
    <location>
        <begin position="1110"/>
        <end position="1129"/>
    </location>
</feature>
<reference evidence="3 4" key="1">
    <citation type="journal article" date="2016" name="Genome Biol. Evol.">
        <title>Gene Family Evolution Reflects Adaptation to Soil Environmental Stressors in the Genome of the Collembolan Orchesella cincta.</title>
        <authorList>
            <person name="Faddeeva-Vakhrusheva A."/>
            <person name="Derks M.F."/>
            <person name="Anvar S.Y."/>
            <person name="Agamennone V."/>
            <person name="Suring W."/>
            <person name="Smit S."/>
            <person name="van Straalen N.M."/>
            <person name="Roelofs D."/>
        </authorList>
    </citation>
    <scope>NUCLEOTIDE SEQUENCE [LARGE SCALE GENOMIC DNA]</scope>
    <source>
        <tissue evidence="3">Mixed pool</tissue>
    </source>
</reference>
<evidence type="ECO:0000256" key="1">
    <source>
        <dbReference type="SAM" id="MobiDB-lite"/>
    </source>
</evidence>
<feature type="region of interest" description="Disordered" evidence="1">
    <location>
        <begin position="1140"/>
        <end position="1180"/>
    </location>
</feature>
<feature type="compositionally biased region" description="Polar residues" evidence="1">
    <location>
        <begin position="926"/>
        <end position="949"/>
    </location>
</feature>
<feature type="compositionally biased region" description="Low complexity" evidence="1">
    <location>
        <begin position="700"/>
        <end position="713"/>
    </location>
</feature>
<keyword evidence="2" id="KW-1133">Transmembrane helix</keyword>
<feature type="compositionally biased region" description="Low complexity" evidence="1">
    <location>
        <begin position="193"/>
        <end position="203"/>
    </location>
</feature>
<evidence type="ECO:0000256" key="2">
    <source>
        <dbReference type="SAM" id="Phobius"/>
    </source>
</evidence>
<evidence type="ECO:0000313" key="4">
    <source>
        <dbReference type="Proteomes" id="UP000094527"/>
    </source>
</evidence>
<protein>
    <submittedName>
        <fullName evidence="3">Uncharacterized protein</fullName>
    </submittedName>
</protein>
<dbReference type="AlphaFoldDB" id="A0A1D2N131"/>
<feature type="region of interest" description="Disordered" evidence="1">
    <location>
        <begin position="925"/>
        <end position="958"/>
    </location>
</feature>
<feature type="transmembrane region" description="Helical" evidence="2">
    <location>
        <begin position="1027"/>
        <end position="1051"/>
    </location>
</feature>
<feature type="compositionally biased region" description="Polar residues" evidence="1">
    <location>
        <begin position="1144"/>
        <end position="1154"/>
    </location>
</feature>
<feature type="compositionally biased region" description="Polar residues" evidence="1">
    <location>
        <begin position="359"/>
        <end position="383"/>
    </location>
</feature>
<feature type="compositionally biased region" description="Low complexity" evidence="1">
    <location>
        <begin position="1164"/>
        <end position="1173"/>
    </location>
</feature>
<accession>A0A1D2N131</accession>
<feature type="compositionally biased region" description="Basic and acidic residues" evidence="1">
    <location>
        <begin position="631"/>
        <end position="642"/>
    </location>
</feature>